<organism evidence="1 2">
    <name type="scientific">Glutamicibacter uratoxydans</name>
    <name type="common">Arthrobacter uratoxydans</name>
    <dbReference type="NCBI Taxonomy" id="43667"/>
    <lineage>
        <taxon>Bacteria</taxon>
        <taxon>Bacillati</taxon>
        <taxon>Actinomycetota</taxon>
        <taxon>Actinomycetes</taxon>
        <taxon>Micrococcales</taxon>
        <taxon>Micrococcaceae</taxon>
        <taxon>Glutamicibacter</taxon>
    </lineage>
</organism>
<accession>A0A4Y4DKU6</accession>
<dbReference type="RefSeq" id="WP_141363468.1">
    <property type="nucleotide sequence ID" value="NZ_BAAAJL010000003.1"/>
</dbReference>
<evidence type="ECO:0000313" key="1">
    <source>
        <dbReference type="EMBL" id="GED05932.1"/>
    </source>
</evidence>
<dbReference type="Proteomes" id="UP000316612">
    <property type="component" value="Unassembled WGS sequence"/>
</dbReference>
<evidence type="ECO:0000313" key="2">
    <source>
        <dbReference type="Proteomes" id="UP000316612"/>
    </source>
</evidence>
<comment type="caution">
    <text evidence="1">The sequence shown here is derived from an EMBL/GenBank/DDBJ whole genome shotgun (WGS) entry which is preliminary data.</text>
</comment>
<reference evidence="1 2" key="1">
    <citation type="submission" date="2019-06" db="EMBL/GenBank/DDBJ databases">
        <title>Whole genome shotgun sequence of Glutamicibacter uratoxydans NBRC 15515.</title>
        <authorList>
            <person name="Hosoyama A."/>
            <person name="Uohara A."/>
            <person name="Ohji S."/>
            <person name="Ichikawa N."/>
        </authorList>
    </citation>
    <scope>NUCLEOTIDE SEQUENCE [LARGE SCALE GENOMIC DNA]</scope>
    <source>
        <strain evidence="1 2">NBRC 15515</strain>
    </source>
</reference>
<dbReference type="EMBL" id="BJNY01000007">
    <property type="protein sequence ID" value="GED05932.1"/>
    <property type="molecule type" value="Genomic_DNA"/>
</dbReference>
<gene>
    <name evidence="1" type="ORF">AUR04nite_14640</name>
</gene>
<proteinExistence type="predicted"/>
<sequence length="121" mass="13938">MSTSLYYTATRAAALTDLEHHQLMSVARAYNDEFEFDYETLYFYPTQRADEVLNGSTKISMEPAEMAPSLLHWLAALTQLRHTLPDAHWEVSLDEVDVDWDEERGYSLPGLEDMAAMLEEF</sequence>
<name>A0A4Y4DKU6_GLUUR</name>
<protein>
    <submittedName>
        <fullName evidence="1">Uncharacterized protein</fullName>
    </submittedName>
</protein>
<dbReference type="AlphaFoldDB" id="A0A4Y4DKU6"/>
<dbReference type="OrthoDB" id="3871620at2"/>
<keyword evidence="2" id="KW-1185">Reference proteome</keyword>